<evidence type="ECO:0000256" key="11">
    <source>
        <dbReference type="SAM" id="Phobius"/>
    </source>
</evidence>
<comment type="similarity">
    <text evidence="2">Belongs to the RLP family.</text>
</comment>
<dbReference type="FunFam" id="3.80.10.10:FF:000213">
    <property type="entry name" value="Tyrosine-sulfated glycopeptide receptor 1"/>
    <property type="match status" value="1"/>
</dbReference>
<keyword evidence="16" id="KW-1185">Reference proteome</keyword>
<dbReference type="InterPro" id="IPR001611">
    <property type="entry name" value="Leu-rich_rpt"/>
</dbReference>
<evidence type="ECO:0000259" key="13">
    <source>
        <dbReference type="Pfam" id="PF08263"/>
    </source>
</evidence>
<evidence type="ECO:0000256" key="12">
    <source>
        <dbReference type="SAM" id="SignalP"/>
    </source>
</evidence>
<dbReference type="Pfam" id="PF23598">
    <property type="entry name" value="LRR_14"/>
    <property type="match status" value="1"/>
</dbReference>
<evidence type="ECO:0000256" key="6">
    <source>
        <dbReference type="ARBA" id="ARBA00022729"/>
    </source>
</evidence>
<name>A0AAV9LQF0_9SOLN</name>
<keyword evidence="9 11" id="KW-0472">Membrane</keyword>
<dbReference type="EMBL" id="JAWPEI010000005">
    <property type="protein sequence ID" value="KAK4727961.1"/>
    <property type="molecule type" value="Genomic_DNA"/>
</dbReference>
<keyword evidence="5 11" id="KW-0812">Transmembrane</keyword>
<keyword evidence="7" id="KW-0677">Repeat</keyword>
<dbReference type="Gene3D" id="3.80.10.10">
    <property type="entry name" value="Ribonuclease Inhibitor"/>
    <property type="match status" value="6"/>
</dbReference>
<feature type="signal peptide" evidence="12">
    <location>
        <begin position="1"/>
        <end position="22"/>
    </location>
</feature>
<dbReference type="Pfam" id="PF08263">
    <property type="entry name" value="LRRNT_2"/>
    <property type="match status" value="1"/>
</dbReference>
<keyword evidence="4" id="KW-0433">Leucine-rich repeat</keyword>
<reference evidence="15 16" key="1">
    <citation type="submission" date="2023-10" db="EMBL/GenBank/DDBJ databases">
        <title>Genome-Wide Identification Analysis in wild type Solanum Pinnatisectum Reveals Some Genes Defensing Phytophthora Infestans.</title>
        <authorList>
            <person name="Sun C."/>
        </authorList>
    </citation>
    <scope>NUCLEOTIDE SEQUENCE [LARGE SCALE GENOMIC DNA]</scope>
    <source>
        <strain evidence="15">LQN</strain>
        <tissue evidence="15">Leaf</tissue>
    </source>
</reference>
<evidence type="ECO:0000256" key="1">
    <source>
        <dbReference type="ARBA" id="ARBA00004251"/>
    </source>
</evidence>
<dbReference type="InterPro" id="IPR046956">
    <property type="entry name" value="RLP23-like"/>
</dbReference>
<dbReference type="PANTHER" id="PTHR48061">
    <property type="entry name" value="LEUCINE-RICH REPEAT RECEPTOR PROTEIN KINASE EMS1-LIKE-RELATED"/>
    <property type="match status" value="1"/>
</dbReference>
<proteinExistence type="inferred from homology"/>
<comment type="caution">
    <text evidence="15">The sequence shown here is derived from an EMBL/GenBank/DDBJ whole genome shotgun (WGS) entry which is preliminary data.</text>
</comment>
<evidence type="ECO:0000256" key="9">
    <source>
        <dbReference type="ARBA" id="ARBA00023136"/>
    </source>
</evidence>
<comment type="subcellular location">
    <subcellularLocation>
        <location evidence="1">Cell membrane</location>
        <topology evidence="1">Single-pass type I membrane protein</topology>
    </subcellularLocation>
</comment>
<keyword evidence="8 11" id="KW-1133">Transmembrane helix</keyword>
<gene>
    <name evidence="15" type="ORF">R3W88_032878</name>
</gene>
<keyword evidence="3" id="KW-1003">Cell membrane</keyword>
<dbReference type="PANTHER" id="PTHR48061:SF38">
    <property type="entry name" value="SERINE_THREONINE-PROTEIN KINASE BRI1"/>
    <property type="match status" value="1"/>
</dbReference>
<feature type="transmembrane region" description="Helical" evidence="11">
    <location>
        <begin position="940"/>
        <end position="958"/>
    </location>
</feature>
<organism evidence="15 16">
    <name type="scientific">Solanum pinnatisectum</name>
    <name type="common">tansyleaf nightshade</name>
    <dbReference type="NCBI Taxonomy" id="50273"/>
    <lineage>
        <taxon>Eukaryota</taxon>
        <taxon>Viridiplantae</taxon>
        <taxon>Streptophyta</taxon>
        <taxon>Embryophyta</taxon>
        <taxon>Tracheophyta</taxon>
        <taxon>Spermatophyta</taxon>
        <taxon>Magnoliopsida</taxon>
        <taxon>eudicotyledons</taxon>
        <taxon>Gunneridae</taxon>
        <taxon>Pentapetalae</taxon>
        <taxon>asterids</taxon>
        <taxon>lamiids</taxon>
        <taxon>Solanales</taxon>
        <taxon>Solanaceae</taxon>
        <taxon>Solanoideae</taxon>
        <taxon>Solaneae</taxon>
        <taxon>Solanum</taxon>
    </lineage>
</organism>
<evidence type="ECO:0000259" key="14">
    <source>
        <dbReference type="Pfam" id="PF23598"/>
    </source>
</evidence>
<dbReference type="SUPFAM" id="SSF52058">
    <property type="entry name" value="L domain-like"/>
    <property type="match status" value="3"/>
</dbReference>
<dbReference type="SMART" id="SM00369">
    <property type="entry name" value="LRR_TYP"/>
    <property type="match status" value="10"/>
</dbReference>
<evidence type="ECO:0000256" key="2">
    <source>
        <dbReference type="ARBA" id="ARBA00009592"/>
    </source>
</evidence>
<dbReference type="GO" id="GO:0005886">
    <property type="term" value="C:plasma membrane"/>
    <property type="evidence" value="ECO:0007669"/>
    <property type="project" value="UniProtKB-SubCell"/>
</dbReference>
<accession>A0AAV9LQF0</accession>
<dbReference type="InterPro" id="IPR013210">
    <property type="entry name" value="LRR_N_plant-typ"/>
</dbReference>
<protein>
    <recommendedName>
        <fullName evidence="17">Leucine-rich repeat-containing N-terminal plant-type domain-containing protein</fullName>
    </recommendedName>
</protein>
<evidence type="ECO:0000313" key="15">
    <source>
        <dbReference type="EMBL" id="KAK4727961.1"/>
    </source>
</evidence>
<evidence type="ECO:0000256" key="3">
    <source>
        <dbReference type="ARBA" id="ARBA00022475"/>
    </source>
</evidence>
<dbReference type="Pfam" id="PF13855">
    <property type="entry name" value="LRR_8"/>
    <property type="match status" value="4"/>
</dbReference>
<dbReference type="PRINTS" id="PR00019">
    <property type="entry name" value="LEURICHRPT"/>
</dbReference>
<dbReference type="AlphaFoldDB" id="A0AAV9LQF0"/>
<dbReference type="InterPro" id="IPR055414">
    <property type="entry name" value="LRR_R13L4/SHOC2-like"/>
</dbReference>
<evidence type="ECO:0000256" key="4">
    <source>
        <dbReference type="ARBA" id="ARBA00022614"/>
    </source>
</evidence>
<dbReference type="FunFam" id="3.80.10.10:FF:000095">
    <property type="entry name" value="LRR receptor-like serine/threonine-protein kinase GSO1"/>
    <property type="match status" value="2"/>
</dbReference>
<dbReference type="Proteomes" id="UP001311915">
    <property type="component" value="Unassembled WGS sequence"/>
</dbReference>
<feature type="chain" id="PRO_5043978941" description="Leucine-rich repeat-containing N-terminal plant-type domain-containing protein" evidence="12">
    <location>
        <begin position="23"/>
        <end position="990"/>
    </location>
</feature>
<dbReference type="InterPro" id="IPR032675">
    <property type="entry name" value="LRR_dom_sf"/>
</dbReference>
<keyword evidence="10" id="KW-0325">Glycoprotein</keyword>
<evidence type="ECO:0000256" key="7">
    <source>
        <dbReference type="ARBA" id="ARBA00022737"/>
    </source>
</evidence>
<evidence type="ECO:0000313" key="16">
    <source>
        <dbReference type="Proteomes" id="UP001311915"/>
    </source>
</evidence>
<feature type="domain" description="Disease resistance R13L4/SHOC-2-like LRR" evidence="14">
    <location>
        <begin position="281"/>
        <end position="389"/>
    </location>
</feature>
<evidence type="ECO:0000256" key="8">
    <source>
        <dbReference type="ARBA" id="ARBA00022989"/>
    </source>
</evidence>
<evidence type="ECO:0000256" key="10">
    <source>
        <dbReference type="ARBA" id="ARBA00023180"/>
    </source>
</evidence>
<dbReference type="Pfam" id="PF00560">
    <property type="entry name" value="LRR_1"/>
    <property type="match status" value="1"/>
</dbReference>
<sequence length="990" mass="111396">MGILFFFYSLVCLLLIVSDSFSSSSVMNHHVCSPTEAFALLHFKQSFQISDQPRCSDETELQFVDIPKTKSWNESRDCCSWDGVTCDMLTGHVIGLDLSCSLLNGTIHPNSSLFQLHHLRTLNLAYNEFYSSSIPHNIGRLRNLRHLNLSDSLFEGEVPTEISYLSNLVSLELCYGCELDERTFETILQNFTNLVVLSLYGVNISSPIPVNISSSLRYVDLGRTNLRGVLTESFFLLPKLERLHLRVNDLLKGVLPKIHPSNTLLELDISSTGISSELPNSIGTFSSLNILNMHGCQLSGRVPDSVGNLKQIRNLDFSNNHFTGHIPSTISKLKQLTFLSLSSNSFSGEIPDIFSNLQELSYLYLRNNSFIGSFPSTIVSLTQLQRLDLSYNSLNGTIPSSVFSLPMLSSLVLQHNKFSGLANEFKTNPTLKYLDLRHNQLSGSFPQSLASLTNLSFLDLSSNNITVDEGIQITFPSLEVLQLSSCELKDFPHFLTNVKKLLVLDISNNKIRGQIPNWFSGIRWDNLWYLNLSHNSLTGHLQQFHFHNLASLDLKFNSLQGTLPSTICNMKYLHFLYLSRNNFSNSIPSCLGSMSSLTVLDLRRNNFTGSIPPLCAKSTSLNAIVLNDNHFEGTLPVSLLNCSGLEVLDMGNNTINDTFPAWLGTLQQLQVLILKSNVFRGPISTCKSTFCFPKLRIFDLSRNEFSGSLPAKIFGNFKAMIKLDGENTGEIKYMKLSVRLVYPSLRLLFQYVRLMYPSLRLPYPSLTLLYASYEDSVSLVIKGQDIELERISTIMTTIDLSSNHFEGVIPKTLKDLSSLWLLNLSHNNLTGDIPMELGQLNTLEALDLSWNRLTGKIPQELTRLTFLEKLNLSQNVLVGPIPHGPQFNTFENDSYGGNLDLCGPPLSEQCGTSDLSHAPQPLESEDESYFFSGFTWESVVIGYSCGLVVGTVVWSFMFKYRKPEWFVEFFEGIYPKKMRRSMKRAQRRRT</sequence>
<evidence type="ECO:0008006" key="17">
    <source>
        <dbReference type="Google" id="ProtNLM"/>
    </source>
</evidence>
<dbReference type="GO" id="GO:0050832">
    <property type="term" value="P:defense response to fungus"/>
    <property type="evidence" value="ECO:0007669"/>
    <property type="project" value="UniProtKB-ARBA"/>
</dbReference>
<keyword evidence="6 12" id="KW-0732">Signal</keyword>
<feature type="domain" description="Leucine-rich repeat-containing N-terminal plant-type" evidence="13">
    <location>
        <begin position="34"/>
        <end position="87"/>
    </location>
</feature>
<dbReference type="InterPro" id="IPR003591">
    <property type="entry name" value="Leu-rich_rpt_typical-subtyp"/>
</dbReference>
<evidence type="ECO:0000256" key="5">
    <source>
        <dbReference type="ARBA" id="ARBA00022692"/>
    </source>
</evidence>